<dbReference type="InterPro" id="IPR050794">
    <property type="entry name" value="CPA2_transporter"/>
</dbReference>
<organism evidence="9 10">
    <name type="scientific">Scleroderma citrinum Foug A</name>
    <dbReference type="NCBI Taxonomy" id="1036808"/>
    <lineage>
        <taxon>Eukaryota</taxon>
        <taxon>Fungi</taxon>
        <taxon>Dikarya</taxon>
        <taxon>Basidiomycota</taxon>
        <taxon>Agaricomycotina</taxon>
        <taxon>Agaricomycetes</taxon>
        <taxon>Agaricomycetidae</taxon>
        <taxon>Boletales</taxon>
        <taxon>Sclerodermatineae</taxon>
        <taxon>Sclerodermataceae</taxon>
        <taxon>Scleroderma</taxon>
    </lineage>
</organism>
<dbReference type="InParanoid" id="A0A0C2ZQG1"/>
<protein>
    <recommendedName>
        <fullName evidence="8">Cation/H+ exchanger transmembrane domain-containing protein</fullName>
    </recommendedName>
</protein>
<evidence type="ECO:0000313" key="10">
    <source>
        <dbReference type="Proteomes" id="UP000053989"/>
    </source>
</evidence>
<keyword evidence="5" id="KW-0406">Ion transport</keyword>
<dbReference type="GO" id="GO:0016020">
    <property type="term" value="C:membrane"/>
    <property type="evidence" value="ECO:0007669"/>
    <property type="project" value="UniProtKB-SubCell"/>
</dbReference>
<dbReference type="GO" id="GO:1902600">
    <property type="term" value="P:proton transmembrane transport"/>
    <property type="evidence" value="ECO:0007669"/>
    <property type="project" value="InterPro"/>
</dbReference>
<feature type="transmembrane region" description="Helical" evidence="7">
    <location>
        <begin position="41"/>
        <end position="58"/>
    </location>
</feature>
<dbReference type="OrthoDB" id="2687058at2759"/>
<dbReference type="PANTHER" id="PTHR32468">
    <property type="entry name" value="CATION/H + ANTIPORTER"/>
    <property type="match status" value="1"/>
</dbReference>
<dbReference type="EMBL" id="KN822146">
    <property type="protein sequence ID" value="KIM54847.1"/>
    <property type="molecule type" value="Genomic_DNA"/>
</dbReference>
<keyword evidence="2" id="KW-0813">Transport</keyword>
<reference evidence="9 10" key="1">
    <citation type="submission" date="2014-04" db="EMBL/GenBank/DDBJ databases">
        <authorList>
            <consortium name="DOE Joint Genome Institute"/>
            <person name="Kuo A."/>
            <person name="Kohler A."/>
            <person name="Nagy L.G."/>
            <person name="Floudas D."/>
            <person name="Copeland A."/>
            <person name="Barry K.W."/>
            <person name="Cichocki N."/>
            <person name="Veneault-Fourrey C."/>
            <person name="LaButti K."/>
            <person name="Lindquist E.A."/>
            <person name="Lipzen A."/>
            <person name="Lundell T."/>
            <person name="Morin E."/>
            <person name="Murat C."/>
            <person name="Sun H."/>
            <person name="Tunlid A."/>
            <person name="Henrissat B."/>
            <person name="Grigoriev I.V."/>
            <person name="Hibbett D.S."/>
            <person name="Martin F."/>
            <person name="Nordberg H.P."/>
            <person name="Cantor M.N."/>
            <person name="Hua S.X."/>
        </authorList>
    </citation>
    <scope>NUCLEOTIDE SEQUENCE [LARGE SCALE GENOMIC DNA]</scope>
    <source>
        <strain evidence="9 10">Foug A</strain>
    </source>
</reference>
<keyword evidence="4 7" id="KW-1133">Transmembrane helix</keyword>
<dbReference type="FunCoup" id="A0A0C2ZQG1">
    <property type="interactions" value="18"/>
</dbReference>
<keyword evidence="3 7" id="KW-0812">Transmembrane</keyword>
<evidence type="ECO:0000256" key="4">
    <source>
        <dbReference type="ARBA" id="ARBA00022989"/>
    </source>
</evidence>
<feature type="transmembrane region" description="Helical" evidence="7">
    <location>
        <begin position="233"/>
        <end position="253"/>
    </location>
</feature>
<keyword evidence="10" id="KW-1185">Reference proteome</keyword>
<feature type="transmembrane region" description="Helical" evidence="7">
    <location>
        <begin position="273"/>
        <end position="292"/>
    </location>
</feature>
<feature type="transmembrane region" description="Helical" evidence="7">
    <location>
        <begin position="100"/>
        <end position="122"/>
    </location>
</feature>
<proteinExistence type="predicted"/>
<keyword evidence="6 7" id="KW-0472">Membrane</keyword>
<evidence type="ECO:0000256" key="2">
    <source>
        <dbReference type="ARBA" id="ARBA00022448"/>
    </source>
</evidence>
<evidence type="ECO:0000256" key="3">
    <source>
        <dbReference type="ARBA" id="ARBA00022692"/>
    </source>
</evidence>
<reference evidence="10" key="2">
    <citation type="submission" date="2015-01" db="EMBL/GenBank/DDBJ databases">
        <title>Evolutionary Origins and Diversification of the Mycorrhizal Mutualists.</title>
        <authorList>
            <consortium name="DOE Joint Genome Institute"/>
            <consortium name="Mycorrhizal Genomics Consortium"/>
            <person name="Kohler A."/>
            <person name="Kuo A."/>
            <person name="Nagy L.G."/>
            <person name="Floudas D."/>
            <person name="Copeland A."/>
            <person name="Barry K.W."/>
            <person name="Cichocki N."/>
            <person name="Veneault-Fourrey C."/>
            <person name="LaButti K."/>
            <person name="Lindquist E.A."/>
            <person name="Lipzen A."/>
            <person name="Lundell T."/>
            <person name="Morin E."/>
            <person name="Murat C."/>
            <person name="Riley R."/>
            <person name="Ohm R."/>
            <person name="Sun H."/>
            <person name="Tunlid A."/>
            <person name="Henrissat B."/>
            <person name="Grigoriev I.V."/>
            <person name="Hibbett D.S."/>
            <person name="Martin F."/>
        </authorList>
    </citation>
    <scope>NUCLEOTIDE SEQUENCE [LARGE SCALE GENOMIC DNA]</scope>
    <source>
        <strain evidence="10">Foug A</strain>
    </source>
</reference>
<dbReference type="InterPro" id="IPR006153">
    <property type="entry name" value="Cation/H_exchanger_TM"/>
</dbReference>
<dbReference type="Proteomes" id="UP000053989">
    <property type="component" value="Unassembled WGS sequence"/>
</dbReference>
<feature type="domain" description="Cation/H+ exchanger transmembrane" evidence="8">
    <location>
        <begin position="57"/>
        <end position="435"/>
    </location>
</feature>
<comment type="subcellular location">
    <subcellularLocation>
        <location evidence="1">Membrane</location>
        <topology evidence="1">Multi-pass membrane protein</topology>
    </subcellularLocation>
</comment>
<feature type="transmembrane region" description="Helical" evidence="7">
    <location>
        <begin position="70"/>
        <end position="88"/>
    </location>
</feature>
<dbReference type="Pfam" id="PF00999">
    <property type="entry name" value="Na_H_Exchanger"/>
    <property type="match status" value="1"/>
</dbReference>
<gene>
    <name evidence="9" type="ORF">SCLCIDRAFT_1221671</name>
</gene>
<dbReference type="Gene3D" id="1.20.1530.20">
    <property type="match status" value="1"/>
</dbReference>
<name>A0A0C2ZQG1_9AGAM</name>
<feature type="transmembrane region" description="Helical" evidence="7">
    <location>
        <begin position="203"/>
        <end position="227"/>
    </location>
</feature>
<evidence type="ECO:0000313" key="9">
    <source>
        <dbReference type="EMBL" id="KIM54847.1"/>
    </source>
</evidence>
<accession>A0A0C2ZQG1</accession>
<evidence type="ECO:0000256" key="1">
    <source>
        <dbReference type="ARBA" id="ARBA00004141"/>
    </source>
</evidence>
<dbReference type="HOGENOM" id="CLU_005126_10_1_1"/>
<evidence type="ECO:0000259" key="8">
    <source>
        <dbReference type="Pfam" id="PF00999"/>
    </source>
</evidence>
<evidence type="ECO:0000256" key="5">
    <source>
        <dbReference type="ARBA" id="ARBA00023065"/>
    </source>
</evidence>
<feature type="transmembrane region" description="Helical" evidence="7">
    <location>
        <begin position="170"/>
        <end position="191"/>
    </location>
</feature>
<dbReference type="STRING" id="1036808.A0A0C2ZQG1"/>
<sequence>MPDSSEAAVQLLGRVAGRDVQSQGGLLNGQDPTAFNTSDPLRLWIIQVGIIISMSQLLSLGLRRIKQPRVISEVLGGILLGPTAFGRIPGFTQHVFPTQSIPYLTLVANIGLCLFLFIIGLEIDASVIRRNARLSVFVSLAGIILPFGIGSAISIPLYNRFADPSVHFPYFMLFVGVTYSITAFPVLCRILTELKLLDTTVGLIVLSAGVANDVVAWTLLALSIALVNATSGLTALWTFLVCLAFTLILLFPVKKSMLWLARKTGSTVNGPTMFYMTVVMLVLWASCFFTDIVGVNAIFGAFIVGIIIPREGGLAIALTEKLEDMVTIVFLPLYFTLSGLKTNLGLLNDGTAWGFVFVVAVLDFSGKVTGCTLSSRYLGFTWRESSTVGALMSCKGLVELIVLNAGLQAGILNQKVFSMFVFEALLLTFMTTPIVNALYPPERRTRPSDAHITDITISSNHKGTGDDQASLVVSDDYQSRQRFTVVLDGFEHLPGIMALTQLIVPRTASTDVSPTKKHELQMDALRLIELSDRTSAVMKSSVADTLISTDPLLSVFKMFGEQRDITVSTSLAVVPYDDLANSVADHAKKHSSQFVFVPWLSPTVSSDNVEPGTLRGTKAEYNPLDHLFGTSSKADKSVSVIQSQFIRSVLAQITRDVAIFVDTGDRAGTSGSQHILCPFFGGPDDRLALDFVVQLCMSPSISATIVKMTKGPVEGASTQRPGQAVVDDKADAELSVPAREYQATDVTSSLGFPDTVYGQPNAQSRLQSETADSVLWARYTQHGLEKDTACLRLRAALSRITFEEASSPIPLQALVQRIQQLRGTHRRVLVVTGRSRRLAAENHHQEMKAIAQKHGYVGSGDFELMKKTIGDVGCALLVSGAPNAMVVVQAGELAIDDV</sequence>
<feature type="transmembrane region" description="Helical" evidence="7">
    <location>
        <begin position="134"/>
        <end position="158"/>
    </location>
</feature>
<dbReference type="InterPro" id="IPR038770">
    <property type="entry name" value="Na+/solute_symporter_sf"/>
</dbReference>
<evidence type="ECO:0000256" key="6">
    <source>
        <dbReference type="ARBA" id="ARBA00023136"/>
    </source>
</evidence>
<dbReference type="AlphaFoldDB" id="A0A0C2ZQG1"/>
<dbReference type="GO" id="GO:0015297">
    <property type="term" value="F:antiporter activity"/>
    <property type="evidence" value="ECO:0007669"/>
    <property type="project" value="InterPro"/>
</dbReference>
<evidence type="ECO:0000256" key="7">
    <source>
        <dbReference type="SAM" id="Phobius"/>
    </source>
</evidence>
<dbReference type="PANTHER" id="PTHR32468:SF0">
    <property type="entry name" value="K(+)_H(+) ANTIPORTER 1"/>
    <property type="match status" value="1"/>
</dbReference>